<comment type="caution">
    <text evidence="1">The sequence shown here is derived from an EMBL/GenBank/DDBJ whole genome shotgun (WGS) entry which is preliminary data.</text>
</comment>
<protein>
    <submittedName>
        <fullName evidence="1">Uu.00g058290.m01.CDS01</fullName>
    </submittedName>
</protein>
<proteinExistence type="predicted"/>
<evidence type="ECO:0000313" key="2">
    <source>
        <dbReference type="Proteomes" id="UP001295740"/>
    </source>
</evidence>
<name>A0AAI8VSM9_9PEZI</name>
<dbReference type="Proteomes" id="UP001295740">
    <property type="component" value="Unassembled WGS sequence"/>
</dbReference>
<dbReference type="AlphaFoldDB" id="A0AAI8VSM9"/>
<dbReference type="EMBL" id="CAUWAG010000013">
    <property type="protein sequence ID" value="CAJ2509929.1"/>
    <property type="molecule type" value="Genomic_DNA"/>
</dbReference>
<gene>
    <name evidence="1" type="ORF">KHLLAP_LOCUS10397</name>
</gene>
<organism evidence="1 2">
    <name type="scientific">Anthostomella pinea</name>
    <dbReference type="NCBI Taxonomy" id="933095"/>
    <lineage>
        <taxon>Eukaryota</taxon>
        <taxon>Fungi</taxon>
        <taxon>Dikarya</taxon>
        <taxon>Ascomycota</taxon>
        <taxon>Pezizomycotina</taxon>
        <taxon>Sordariomycetes</taxon>
        <taxon>Xylariomycetidae</taxon>
        <taxon>Xylariales</taxon>
        <taxon>Xylariaceae</taxon>
        <taxon>Anthostomella</taxon>
    </lineage>
</organism>
<reference evidence="1" key="1">
    <citation type="submission" date="2023-10" db="EMBL/GenBank/DDBJ databases">
        <authorList>
            <person name="Hackl T."/>
        </authorList>
    </citation>
    <scope>NUCLEOTIDE SEQUENCE</scope>
</reference>
<keyword evidence="2" id="KW-1185">Reference proteome</keyword>
<accession>A0AAI8VSM9</accession>
<sequence length="95" mass="10863">MSSPSITERNIDFARDKNPALSFMVHATELVQRRIGQRINEQGMLNEVTRSVQDTSVTKGLPWLFYRAVRTAIIEKNRNLVNEAEEPVDEGFAEE</sequence>
<evidence type="ECO:0000313" key="1">
    <source>
        <dbReference type="EMBL" id="CAJ2509929.1"/>
    </source>
</evidence>